<protein>
    <submittedName>
        <fullName evidence="2">Uncharacterized protein</fullName>
    </submittedName>
</protein>
<dbReference type="Proteomes" id="UP000038010">
    <property type="component" value="Unassembled WGS sequence"/>
</dbReference>
<dbReference type="VEuPathDB" id="FungiDB:AB675_7118"/>
<dbReference type="EMBL" id="LFJN01000005">
    <property type="protein sequence ID" value="KPI43339.1"/>
    <property type="molecule type" value="Genomic_DNA"/>
</dbReference>
<name>A0A0N0NQ64_9EURO</name>
<evidence type="ECO:0000256" key="1">
    <source>
        <dbReference type="SAM" id="MobiDB-lite"/>
    </source>
</evidence>
<sequence>MDSSWTMEDNAINEDIVESIEVDDPLPAESPQPRRDSRSTVSPSSPETFINPIRALIRTATREGRVVVLEHGDPQEKYHDYPLEIIDPAWLNHPQVYYRRGTKNEISEHLTVLLPSIIAVEDPYPRIEEHDYLWIMDQAYLRWAERCKRFKIDRSINPRLAEFIGCFDIRPVPEGQTRFGDAFEKLVEYVDRCCVGAVEEMEKVRAREEVLFREMKQWTAEWRAELEWKEEVWRVRYE</sequence>
<reference evidence="2 3" key="1">
    <citation type="submission" date="2015-06" db="EMBL/GenBank/DDBJ databases">
        <title>Draft genome of the ant-associated black yeast Phialophora attae CBS 131958.</title>
        <authorList>
            <person name="Moreno L.F."/>
            <person name="Stielow B.J."/>
            <person name="de Hoog S."/>
            <person name="Vicente V.A."/>
            <person name="Weiss V.A."/>
            <person name="de Vries M."/>
            <person name="Cruz L.M."/>
            <person name="Souza E.M."/>
        </authorList>
    </citation>
    <scope>NUCLEOTIDE SEQUENCE [LARGE SCALE GENOMIC DNA]</scope>
    <source>
        <strain evidence="2 3">CBS 131958</strain>
    </source>
</reference>
<comment type="caution">
    <text evidence="2">The sequence shown here is derived from an EMBL/GenBank/DDBJ whole genome shotgun (WGS) entry which is preliminary data.</text>
</comment>
<feature type="region of interest" description="Disordered" evidence="1">
    <location>
        <begin position="1"/>
        <end position="47"/>
    </location>
</feature>
<accession>A0A0N0NQ64</accession>
<dbReference type="AlphaFoldDB" id="A0A0N0NQ64"/>
<proteinExistence type="predicted"/>
<evidence type="ECO:0000313" key="2">
    <source>
        <dbReference type="EMBL" id="KPI43339.1"/>
    </source>
</evidence>
<dbReference type="RefSeq" id="XP_018003302.1">
    <property type="nucleotide sequence ID" value="XM_018147462.1"/>
</dbReference>
<dbReference type="GeneID" id="28739342"/>
<organism evidence="2 3">
    <name type="scientific">Cyphellophora attinorum</name>
    <dbReference type="NCBI Taxonomy" id="1664694"/>
    <lineage>
        <taxon>Eukaryota</taxon>
        <taxon>Fungi</taxon>
        <taxon>Dikarya</taxon>
        <taxon>Ascomycota</taxon>
        <taxon>Pezizomycotina</taxon>
        <taxon>Eurotiomycetes</taxon>
        <taxon>Chaetothyriomycetidae</taxon>
        <taxon>Chaetothyriales</taxon>
        <taxon>Cyphellophoraceae</taxon>
        <taxon>Cyphellophora</taxon>
    </lineage>
</organism>
<feature type="compositionally biased region" description="Acidic residues" evidence="1">
    <location>
        <begin position="11"/>
        <end position="26"/>
    </location>
</feature>
<evidence type="ECO:0000313" key="3">
    <source>
        <dbReference type="Proteomes" id="UP000038010"/>
    </source>
</evidence>
<keyword evidence="3" id="KW-1185">Reference proteome</keyword>
<gene>
    <name evidence="2" type="ORF">AB675_7118</name>
</gene>